<dbReference type="GO" id="GO:0003841">
    <property type="term" value="F:1-acylglycerol-3-phosphate O-acyltransferase activity"/>
    <property type="evidence" value="ECO:0007669"/>
    <property type="project" value="TreeGrafter"/>
</dbReference>
<dbReference type="SMART" id="SM00563">
    <property type="entry name" value="PlsC"/>
    <property type="match status" value="1"/>
</dbReference>
<dbReference type="CDD" id="cd07989">
    <property type="entry name" value="LPLAT_AGPAT-like"/>
    <property type="match status" value="1"/>
</dbReference>
<dbReference type="SUPFAM" id="SSF69593">
    <property type="entry name" value="Glycerol-3-phosphate (1)-acyltransferase"/>
    <property type="match status" value="1"/>
</dbReference>
<accession>A0A9X5IQR3</accession>
<protein>
    <submittedName>
        <fullName evidence="5">1-acyl-sn-glycerol-3-phosphate acyltransferase</fullName>
    </submittedName>
</protein>
<dbReference type="GO" id="GO:0005886">
    <property type="term" value="C:plasma membrane"/>
    <property type="evidence" value="ECO:0007669"/>
    <property type="project" value="TreeGrafter"/>
</dbReference>
<evidence type="ECO:0000256" key="2">
    <source>
        <dbReference type="ARBA" id="ARBA00023315"/>
    </source>
</evidence>
<comment type="caution">
    <text evidence="5">The sequence shown here is derived from an EMBL/GenBank/DDBJ whole genome shotgun (WGS) entry which is preliminary data.</text>
</comment>
<name>A0A9X5IQR3_9MICO</name>
<gene>
    <name evidence="5" type="ORF">HF995_06750</name>
</gene>
<dbReference type="RefSeq" id="WP_168447073.1">
    <property type="nucleotide sequence ID" value="NZ_JAAXOW010000002.1"/>
</dbReference>
<feature type="domain" description="Phospholipid/glycerol acyltransferase" evidence="4">
    <location>
        <begin position="42"/>
        <end position="160"/>
    </location>
</feature>
<dbReference type="PANTHER" id="PTHR10434:SF55">
    <property type="entry name" value="POSSIBLE ACYLTRANSFERASE"/>
    <property type="match status" value="1"/>
</dbReference>
<organism evidence="5 6">
    <name type="scientific">Sanguibacter hominis ATCC BAA-789</name>
    <dbReference type="NCBI Taxonomy" id="1312740"/>
    <lineage>
        <taxon>Bacteria</taxon>
        <taxon>Bacillati</taxon>
        <taxon>Actinomycetota</taxon>
        <taxon>Actinomycetes</taxon>
        <taxon>Micrococcales</taxon>
        <taxon>Sanguibacteraceae</taxon>
        <taxon>Sanguibacter</taxon>
    </lineage>
</organism>
<dbReference type="Proteomes" id="UP000774283">
    <property type="component" value="Unassembled WGS sequence"/>
</dbReference>
<evidence type="ECO:0000313" key="5">
    <source>
        <dbReference type="EMBL" id="NKX92975.1"/>
    </source>
</evidence>
<keyword evidence="1" id="KW-0808">Transferase</keyword>
<dbReference type="Pfam" id="PF01553">
    <property type="entry name" value="Acyltransferase"/>
    <property type="match status" value="1"/>
</dbReference>
<dbReference type="InterPro" id="IPR002123">
    <property type="entry name" value="Plipid/glycerol_acylTrfase"/>
</dbReference>
<proteinExistence type="predicted"/>
<keyword evidence="2 5" id="KW-0012">Acyltransferase</keyword>
<evidence type="ECO:0000313" key="6">
    <source>
        <dbReference type="Proteomes" id="UP000774283"/>
    </source>
</evidence>
<evidence type="ECO:0000256" key="1">
    <source>
        <dbReference type="ARBA" id="ARBA00022679"/>
    </source>
</evidence>
<dbReference type="EMBL" id="JAAXOW010000002">
    <property type="protein sequence ID" value="NKX92975.1"/>
    <property type="molecule type" value="Genomic_DNA"/>
</dbReference>
<dbReference type="GO" id="GO:0006654">
    <property type="term" value="P:phosphatidic acid biosynthetic process"/>
    <property type="evidence" value="ECO:0007669"/>
    <property type="project" value="TreeGrafter"/>
</dbReference>
<dbReference type="PANTHER" id="PTHR10434">
    <property type="entry name" value="1-ACYL-SN-GLYCEROL-3-PHOSPHATE ACYLTRANSFERASE"/>
    <property type="match status" value="1"/>
</dbReference>
<feature type="region of interest" description="Disordered" evidence="3">
    <location>
        <begin position="222"/>
        <end position="269"/>
    </location>
</feature>
<dbReference type="AlphaFoldDB" id="A0A9X5IQR3"/>
<evidence type="ECO:0000256" key="3">
    <source>
        <dbReference type="SAM" id="MobiDB-lite"/>
    </source>
</evidence>
<reference evidence="5 6" key="1">
    <citation type="submission" date="2020-04" db="EMBL/GenBank/DDBJ databases">
        <title>MicrobeNet Type strains.</title>
        <authorList>
            <person name="Nicholson A.C."/>
        </authorList>
    </citation>
    <scope>NUCLEOTIDE SEQUENCE [LARGE SCALE GENOMIC DNA]</scope>
    <source>
        <strain evidence="5 6">ATCC BAA-789</strain>
    </source>
</reference>
<feature type="compositionally biased region" description="Basic and acidic residues" evidence="3">
    <location>
        <begin position="222"/>
        <end position="239"/>
    </location>
</feature>
<evidence type="ECO:0000259" key="4">
    <source>
        <dbReference type="SMART" id="SM00563"/>
    </source>
</evidence>
<sequence length="269" mass="29478">MTIAHPASRTYRAIAAVVRPFLFSITKRDWRGGEHLPSSGGFIAAGNHMSNIDPLTFAHFLYDHGHAPRVLAKASLFTIPVVGTLLLRTGQIPVLRNSSAAAHSLTTGVEALREGSCVAVFPEGTLTRDPDLWPMVAKTGVARLALEARVPVVPIAQWGMQNILPQYSKRFRPLPRKLVSVWAGPPVDLDDLYDRPRDAATLHEATNRVMDAITALLEEIRQEKAPEGRVDPRTGDRVPQRAADAPEQTTTENEPDSTRPSGDEENPHD</sequence>
<keyword evidence="6" id="KW-1185">Reference proteome</keyword>